<evidence type="ECO:0000313" key="2">
    <source>
        <dbReference type="Proteomes" id="UP000663848"/>
    </source>
</evidence>
<gene>
    <name evidence="1" type="ORF">QYT958_LOCUS40791</name>
</gene>
<organism evidence="1 2">
    <name type="scientific">Rotaria socialis</name>
    <dbReference type="NCBI Taxonomy" id="392032"/>
    <lineage>
        <taxon>Eukaryota</taxon>
        <taxon>Metazoa</taxon>
        <taxon>Spiralia</taxon>
        <taxon>Gnathifera</taxon>
        <taxon>Rotifera</taxon>
        <taxon>Eurotatoria</taxon>
        <taxon>Bdelloidea</taxon>
        <taxon>Philodinida</taxon>
        <taxon>Philodinidae</taxon>
        <taxon>Rotaria</taxon>
    </lineage>
</organism>
<evidence type="ECO:0000313" key="1">
    <source>
        <dbReference type="EMBL" id="CAF5032946.1"/>
    </source>
</evidence>
<dbReference type="Proteomes" id="UP000663848">
    <property type="component" value="Unassembled WGS sequence"/>
</dbReference>
<proteinExistence type="predicted"/>
<dbReference type="AlphaFoldDB" id="A0A822C3B4"/>
<protein>
    <submittedName>
        <fullName evidence="1">Uncharacterized protein</fullName>
    </submittedName>
</protein>
<accession>A0A822C3B4</accession>
<reference evidence="1" key="1">
    <citation type="submission" date="2021-02" db="EMBL/GenBank/DDBJ databases">
        <authorList>
            <person name="Nowell W R."/>
        </authorList>
    </citation>
    <scope>NUCLEOTIDE SEQUENCE</scope>
</reference>
<name>A0A822C3B4_9BILA</name>
<feature type="non-terminal residue" evidence="1">
    <location>
        <position position="1"/>
    </location>
</feature>
<sequence length="24" mass="2811">KYIVVPRPLECDEVVHALQSPVRY</sequence>
<comment type="caution">
    <text evidence="1">The sequence shown here is derived from an EMBL/GenBank/DDBJ whole genome shotgun (WGS) entry which is preliminary data.</text>
</comment>
<dbReference type="EMBL" id="CAJOBR010043786">
    <property type="protein sequence ID" value="CAF5032946.1"/>
    <property type="molecule type" value="Genomic_DNA"/>
</dbReference>